<organism evidence="2 3">
    <name type="scientific">Uncinocarpus reesii (strain UAMH 1704)</name>
    <dbReference type="NCBI Taxonomy" id="336963"/>
    <lineage>
        <taxon>Eukaryota</taxon>
        <taxon>Fungi</taxon>
        <taxon>Dikarya</taxon>
        <taxon>Ascomycota</taxon>
        <taxon>Pezizomycotina</taxon>
        <taxon>Eurotiomycetes</taxon>
        <taxon>Eurotiomycetidae</taxon>
        <taxon>Onygenales</taxon>
        <taxon>Onygenaceae</taxon>
        <taxon>Uncinocarpus</taxon>
    </lineage>
</organism>
<dbReference type="AlphaFoldDB" id="C4JEC5"/>
<gene>
    <name evidence="2" type="ORF">UREG_00741</name>
</gene>
<feature type="region of interest" description="Disordered" evidence="1">
    <location>
        <begin position="138"/>
        <end position="193"/>
    </location>
</feature>
<name>C4JEC5_UNCRE</name>
<dbReference type="OMA" id="ENQITIP"/>
<proteinExistence type="predicted"/>
<dbReference type="InParanoid" id="C4JEC5"/>
<feature type="compositionally biased region" description="Basic and acidic residues" evidence="1">
    <location>
        <begin position="106"/>
        <end position="119"/>
    </location>
</feature>
<dbReference type="HOGENOM" id="CLU_1180118_0_0_1"/>
<dbReference type="KEGG" id="ure:UREG_00741"/>
<dbReference type="EMBL" id="CH476615">
    <property type="protein sequence ID" value="EEP75894.1"/>
    <property type="molecule type" value="Genomic_DNA"/>
</dbReference>
<dbReference type="VEuPathDB" id="FungiDB:UREG_00741"/>
<dbReference type="GeneID" id="8443687"/>
<feature type="compositionally biased region" description="Low complexity" evidence="1">
    <location>
        <begin position="145"/>
        <end position="164"/>
    </location>
</feature>
<reference evidence="3" key="1">
    <citation type="journal article" date="2009" name="Genome Res.">
        <title>Comparative genomic analyses of the human fungal pathogens Coccidioides and their relatives.</title>
        <authorList>
            <person name="Sharpton T.J."/>
            <person name="Stajich J.E."/>
            <person name="Rounsley S.D."/>
            <person name="Gardner M.J."/>
            <person name="Wortman J.R."/>
            <person name="Jordar V.S."/>
            <person name="Maiti R."/>
            <person name="Kodira C.D."/>
            <person name="Neafsey D.E."/>
            <person name="Zeng Q."/>
            <person name="Hung C.-Y."/>
            <person name="McMahan C."/>
            <person name="Muszewska A."/>
            <person name="Grynberg M."/>
            <person name="Mandel M.A."/>
            <person name="Kellner E.M."/>
            <person name="Barker B.M."/>
            <person name="Galgiani J.N."/>
            <person name="Orbach M.J."/>
            <person name="Kirkland T.N."/>
            <person name="Cole G.T."/>
            <person name="Henn M.R."/>
            <person name="Birren B.W."/>
            <person name="Taylor J.W."/>
        </authorList>
    </citation>
    <scope>NUCLEOTIDE SEQUENCE [LARGE SCALE GENOMIC DNA]</scope>
    <source>
        <strain evidence="3">UAMH 1704</strain>
    </source>
</reference>
<sequence length="225" mass="24022">MAASFIQFCATCENQITIPDNAILYCSTRCRNADTLKPIALSLQTLSSFTYPKITPCYRPSTRPKPPAKMATAQKAPSLSISPPTQCSETQKVTVNGKLTPSSDETTPRPDSRRTKRSIESTAAYRFLLQFQRNADGGSSADNASCSASIPSRTSSPSLTSASSDFDMERPAGKDDVLSLPSLSTSAATETVNGSLETKYSVSAAAMGKNVGQRTEPKIYQGKSV</sequence>
<dbReference type="Pfam" id="PF12855">
    <property type="entry name" value="Ecl1"/>
    <property type="match status" value="1"/>
</dbReference>
<dbReference type="RefSeq" id="XP_002541227.1">
    <property type="nucleotide sequence ID" value="XM_002541181.1"/>
</dbReference>
<dbReference type="InterPro" id="IPR024368">
    <property type="entry name" value="Ecl1/2/3"/>
</dbReference>
<keyword evidence="3" id="KW-1185">Reference proteome</keyword>
<protein>
    <submittedName>
        <fullName evidence="2">Uncharacterized protein</fullName>
    </submittedName>
</protein>
<feature type="compositionally biased region" description="Low complexity" evidence="1">
    <location>
        <begin position="178"/>
        <end position="189"/>
    </location>
</feature>
<dbReference type="OrthoDB" id="4174065at2759"/>
<accession>C4JEC5</accession>
<evidence type="ECO:0000313" key="3">
    <source>
        <dbReference type="Proteomes" id="UP000002058"/>
    </source>
</evidence>
<feature type="region of interest" description="Disordered" evidence="1">
    <location>
        <begin position="57"/>
        <end position="119"/>
    </location>
</feature>
<evidence type="ECO:0000313" key="2">
    <source>
        <dbReference type="EMBL" id="EEP75894.1"/>
    </source>
</evidence>
<feature type="compositionally biased region" description="Basic and acidic residues" evidence="1">
    <location>
        <begin position="167"/>
        <end position="177"/>
    </location>
</feature>
<feature type="compositionally biased region" description="Polar residues" evidence="1">
    <location>
        <begin position="75"/>
        <end position="105"/>
    </location>
</feature>
<evidence type="ECO:0000256" key="1">
    <source>
        <dbReference type="SAM" id="MobiDB-lite"/>
    </source>
</evidence>
<dbReference type="Proteomes" id="UP000002058">
    <property type="component" value="Unassembled WGS sequence"/>
</dbReference>